<accession>A0A8J5V6B2</accession>
<reference evidence="2" key="1">
    <citation type="journal article" date="2021" name="bioRxiv">
        <title>Whole Genome Assembly and Annotation of Northern Wild Rice, Zizania palustris L., Supports a Whole Genome Duplication in the Zizania Genus.</title>
        <authorList>
            <person name="Haas M."/>
            <person name="Kono T."/>
            <person name="Macchietto M."/>
            <person name="Millas R."/>
            <person name="McGilp L."/>
            <person name="Shao M."/>
            <person name="Duquette J."/>
            <person name="Hirsch C.N."/>
            <person name="Kimball J."/>
        </authorList>
    </citation>
    <scope>NUCLEOTIDE SEQUENCE</scope>
    <source>
        <tissue evidence="2">Fresh leaf tissue</tissue>
    </source>
</reference>
<dbReference type="AlphaFoldDB" id="A0A8J5V6B2"/>
<proteinExistence type="predicted"/>
<dbReference type="EMBL" id="JAAALK010000286">
    <property type="protein sequence ID" value="KAG8062102.1"/>
    <property type="molecule type" value="Genomic_DNA"/>
</dbReference>
<organism evidence="2 3">
    <name type="scientific">Zizania palustris</name>
    <name type="common">Northern wild rice</name>
    <dbReference type="NCBI Taxonomy" id="103762"/>
    <lineage>
        <taxon>Eukaryota</taxon>
        <taxon>Viridiplantae</taxon>
        <taxon>Streptophyta</taxon>
        <taxon>Embryophyta</taxon>
        <taxon>Tracheophyta</taxon>
        <taxon>Spermatophyta</taxon>
        <taxon>Magnoliopsida</taxon>
        <taxon>Liliopsida</taxon>
        <taxon>Poales</taxon>
        <taxon>Poaceae</taxon>
        <taxon>BOP clade</taxon>
        <taxon>Oryzoideae</taxon>
        <taxon>Oryzeae</taxon>
        <taxon>Zizaniinae</taxon>
        <taxon>Zizania</taxon>
    </lineage>
</organism>
<comment type="caution">
    <text evidence="2">The sequence shown here is derived from an EMBL/GenBank/DDBJ whole genome shotgun (WGS) entry which is preliminary data.</text>
</comment>
<reference evidence="2" key="2">
    <citation type="submission" date="2021-02" db="EMBL/GenBank/DDBJ databases">
        <authorList>
            <person name="Kimball J.A."/>
            <person name="Haas M.W."/>
            <person name="Macchietto M."/>
            <person name="Kono T."/>
            <person name="Duquette J."/>
            <person name="Shao M."/>
        </authorList>
    </citation>
    <scope>NUCLEOTIDE SEQUENCE</scope>
    <source>
        <tissue evidence="2">Fresh leaf tissue</tissue>
    </source>
</reference>
<sequence length="96" mass="9781">MLSSESKYTGAFLISEAIVCPNVPTPAAAGESYSWPSASARSAARGKPADQGGRLGAKPGVGDTDERRELAVAAPEAVGARPELVEVLLVGANPFN</sequence>
<dbReference type="Proteomes" id="UP000729402">
    <property type="component" value="Unassembled WGS sequence"/>
</dbReference>
<evidence type="ECO:0000256" key="1">
    <source>
        <dbReference type="SAM" id="MobiDB-lite"/>
    </source>
</evidence>
<keyword evidence="3" id="KW-1185">Reference proteome</keyword>
<protein>
    <submittedName>
        <fullName evidence="2">Uncharacterized protein</fullName>
    </submittedName>
</protein>
<evidence type="ECO:0000313" key="2">
    <source>
        <dbReference type="EMBL" id="KAG8062102.1"/>
    </source>
</evidence>
<feature type="region of interest" description="Disordered" evidence="1">
    <location>
        <begin position="29"/>
        <end position="66"/>
    </location>
</feature>
<evidence type="ECO:0000313" key="3">
    <source>
        <dbReference type="Proteomes" id="UP000729402"/>
    </source>
</evidence>
<gene>
    <name evidence="2" type="ORF">GUJ93_ZPchr0003g18436</name>
</gene>
<name>A0A8J5V6B2_ZIZPA</name>